<gene>
    <name evidence="2" type="ORF">R0137_08080</name>
</gene>
<organism evidence="2 3">
    <name type="scientific">Congregibacter brevis</name>
    <dbReference type="NCBI Taxonomy" id="3081201"/>
    <lineage>
        <taxon>Bacteria</taxon>
        <taxon>Pseudomonadati</taxon>
        <taxon>Pseudomonadota</taxon>
        <taxon>Gammaproteobacteria</taxon>
        <taxon>Cellvibrionales</taxon>
        <taxon>Halieaceae</taxon>
        <taxon>Congregibacter</taxon>
    </lineage>
</organism>
<feature type="transmembrane region" description="Helical" evidence="1">
    <location>
        <begin position="275"/>
        <end position="294"/>
    </location>
</feature>
<evidence type="ECO:0000256" key="1">
    <source>
        <dbReference type="SAM" id="Phobius"/>
    </source>
</evidence>
<proteinExistence type="predicted"/>
<keyword evidence="1" id="KW-1133">Transmembrane helix</keyword>
<keyword evidence="1" id="KW-0812">Transmembrane</keyword>
<sequence length="386" mass="40109">MLEPTSDNTAIVLILVLTVLCAIWLEKNTKTFEKIGAAALSILIGMLLSNVGVIPGESVVYDFFRGPGVLAGITLFLLTVDLASIRQAGGPMLKAFLLGACGAAFGGAAMGFLFVDAIGPDTWKLSGQFAATYIGGGVNFAAVGQALDTSSEYFTAGVAADVIVTAIWLIACITIPEFFGKRDPQIESSTLGKPVEGADAKSAIGSLLYSSGKPITLRDLAMLMSIVMVCMWLSRLISTWVPIIPMIIWLTTLVLVLAQFRVVKNLSGALVLGNYLLLLFLATNGAVSVIARIIEIGPAIFYFALGTVLIHGVIIFGVGIMLKIDSTVIAIASQANIGGASSAMAIAGARGVPNLILPGIAVGLLGTALGNYVGLLLANVMKIFIG</sequence>
<feature type="transmembrane region" description="Helical" evidence="1">
    <location>
        <begin position="243"/>
        <end position="263"/>
    </location>
</feature>
<accession>A0ABZ0IG46</accession>
<reference evidence="2 3" key="1">
    <citation type="submission" date="2023-10" db="EMBL/GenBank/DDBJ databases">
        <title>Two novel species belonging to the OM43/NOR5 clade.</title>
        <authorList>
            <person name="Park M."/>
        </authorList>
    </citation>
    <scope>NUCLEOTIDE SEQUENCE [LARGE SCALE GENOMIC DNA]</scope>
    <source>
        <strain evidence="2 3">IMCC45268</strain>
    </source>
</reference>
<protein>
    <submittedName>
        <fullName evidence="2">DUF819 family protein</fullName>
    </submittedName>
</protein>
<feature type="transmembrane region" description="Helical" evidence="1">
    <location>
        <begin position="153"/>
        <end position="175"/>
    </location>
</feature>
<evidence type="ECO:0000313" key="2">
    <source>
        <dbReference type="EMBL" id="WOJ98518.1"/>
    </source>
</evidence>
<dbReference type="RefSeq" id="WP_407329877.1">
    <property type="nucleotide sequence ID" value="NZ_CP136865.1"/>
</dbReference>
<dbReference type="EMBL" id="CP136865">
    <property type="protein sequence ID" value="WOJ98518.1"/>
    <property type="molecule type" value="Genomic_DNA"/>
</dbReference>
<dbReference type="PANTHER" id="PTHR34289:SF8">
    <property type="entry name" value="DUF819 DOMAIN-CONTAINING PROTEIN"/>
    <property type="match status" value="1"/>
</dbReference>
<dbReference type="PANTHER" id="PTHR34289">
    <property type="entry name" value="PROTEIN, PUTATIVE (DUF819)-RELATED"/>
    <property type="match status" value="1"/>
</dbReference>
<keyword evidence="3" id="KW-1185">Reference proteome</keyword>
<dbReference type="Pfam" id="PF05684">
    <property type="entry name" value="DUF819"/>
    <property type="match status" value="1"/>
</dbReference>
<dbReference type="Proteomes" id="UP001626549">
    <property type="component" value="Chromosome"/>
</dbReference>
<feature type="transmembrane region" description="Helical" evidence="1">
    <location>
        <begin position="66"/>
        <end position="83"/>
    </location>
</feature>
<feature type="transmembrane region" description="Helical" evidence="1">
    <location>
        <begin position="355"/>
        <end position="378"/>
    </location>
</feature>
<keyword evidence="1" id="KW-0472">Membrane</keyword>
<feature type="transmembrane region" description="Helical" evidence="1">
    <location>
        <begin position="329"/>
        <end position="349"/>
    </location>
</feature>
<feature type="transmembrane region" description="Helical" evidence="1">
    <location>
        <begin position="300"/>
        <end position="322"/>
    </location>
</feature>
<name>A0ABZ0IG46_9GAMM</name>
<feature type="transmembrane region" description="Helical" evidence="1">
    <location>
        <begin position="6"/>
        <end position="25"/>
    </location>
</feature>
<evidence type="ECO:0000313" key="3">
    <source>
        <dbReference type="Proteomes" id="UP001626549"/>
    </source>
</evidence>
<dbReference type="InterPro" id="IPR008537">
    <property type="entry name" value="DUF819"/>
</dbReference>
<feature type="transmembrane region" description="Helical" evidence="1">
    <location>
        <begin position="37"/>
        <end position="54"/>
    </location>
</feature>
<feature type="transmembrane region" description="Helical" evidence="1">
    <location>
        <begin position="95"/>
        <end position="115"/>
    </location>
</feature>